<evidence type="ECO:0000256" key="10">
    <source>
        <dbReference type="RuleBase" id="RU363097"/>
    </source>
</evidence>
<dbReference type="GO" id="GO:0102965">
    <property type="term" value="F:alcohol-forming long-chain fatty acyl-CoA reductase activity"/>
    <property type="evidence" value="ECO:0007669"/>
    <property type="project" value="UniProtKB-EC"/>
</dbReference>
<dbReference type="GO" id="GO:0080019">
    <property type="term" value="F:alcohol-forming very long-chain fatty acyl-CoA reductase activity"/>
    <property type="evidence" value="ECO:0007669"/>
    <property type="project" value="InterPro"/>
</dbReference>
<comment type="function">
    <text evidence="10">Catalyzes the reduction of fatty acyl-CoA to fatty alcohols.</text>
</comment>
<dbReference type="FunFam" id="3.40.50.720:FF:000143">
    <property type="entry name" value="Fatty acyl-CoA reductase"/>
    <property type="match status" value="1"/>
</dbReference>
<dbReference type="Gene3D" id="3.40.50.720">
    <property type="entry name" value="NAD(P)-binding Rossmann-like Domain"/>
    <property type="match status" value="1"/>
</dbReference>
<evidence type="ECO:0000313" key="12">
    <source>
        <dbReference type="EMBL" id="PCG76935.1"/>
    </source>
</evidence>
<accession>A0A2A4JY42</accession>
<name>A0A2A4JY42_HELVI</name>
<evidence type="ECO:0000256" key="2">
    <source>
        <dbReference type="ARBA" id="ARBA00005928"/>
    </source>
</evidence>
<organism evidence="12">
    <name type="scientific">Heliothis virescens</name>
    <name type="common">Tobacco budworm moth</name>
    <dbReference type="NCBI Taxonomy" id="7102"/>
    <lineage>
        <taxon>Eukaryota</taxon>
        <taxon>Metazoa</taxon>
        <taxon>Ecdysozoa</taxon>
        <taxon>Arthropoda</taxon>
        <taxon>Hexapoda</taxon>
        <taxon>Insecta</taxon>
        <taxon>Pterygota</taxon>
        <taxon>Neoptera</taxon>
        <taxon>Endopterygota</taxon>
        <taxon>Lepidoptera</taxon>
        <taxon>Glossata</taxon>
        <taxon>Ditrysia</taxon>
        <taxon>Noctuoidea</taxon>
        <taxon>Noctuidae</taxon>
        <taxon>Heliothinae</taxon>
        <taxon>Heliothis</taxon>
    </lineage>
</organism>
<dbReference type="InterPro" id="IPR026055">
    <property type="entry name" value="FAR"/>
</dbReference>
<evidence type="ECO:0000256" key="7">
    <source>
        <dbReference type="ARBA" id="ARBA00023098"/>
    </source>
</evidence>
<dbReference type="PANTHER" id="PTHR11011">
    <property type="entry name" value="MALE STERILITY PROTEIN 2-RELATED"/>
    <property type="match status" value="1"/>
</dbReference>
<dbReference type="EMBL" id="NWSH01000368">
    <property type="protein sequence ID" value="PCG76935.1"/>
    <property type="molecule type" value="Genomic_DNA"/>
</dbReference>
<evidence type="ECO:0000256" key="5">
    <source>
        <dbReference type="ARBA" id="ARBA00022857"/>
    </source>
</evidence>
<dbReference type="SUPFAM" id="SSF51735">
    <property type="entry name" value="NAD(P)-binding Rossmann-fold domains"/>
    <property type="match status" value="1"/>
</dbReference>
<evidence type="ECO:0000259" key="11">
    <source>
        <dbReference type="Pfam" id="PF07993"/>
    </source>
</evidence>
<dbReference type="CDD" id="cd05236">
    <property type="entry name" value="FAR-N_SDR_e"/>
    <property type="match status" value="1"/>
</dbReference>
<comment type="caution">
    <text evidence="12">The sequence shown here is derived from an EMBL/GenBank/DDBJ whole genome shotgun (WGS) entry which is preliminary data.</text>
</comment>
<evidence type="ECO:0000256" key="9">
    <source>
        <dbReference type="ARBA" id="ARBA00052530"/>
    </source>
</evidence>
<dbReference type="EC" id="1.2.1.84" evidence="10"/>
<dbReference type="STRING" id="7102.A0A2A4JY42"/>
<dbReference type="PANTHER" id="PTHR11011:SF60">
    <property type="entry name" value="FATTY ACYL-COA REDUCTASE-RELATED"/>
    <property type="match status" value="1"/>
</dbReference>
<keyword evidence="8 10" id="KW-0472">Membrane</keyword>
<evidence type="ECO:0000256" key="4">
    <source>
        <dbReference type="ARBA" id="ARBA00022692"/>
    </source>
</evidence>
<evidence type="ECO:0000256" key="8">
    <source>
        <dbReference type="ARBA" id="ARBA00023136"/>
    </source>
</evidence>
<feature type="domain" description="Thioester reductase (TE)" evidence="11">
    <location>
        <begin position="42"/>
        <end position="317"/>
    </location>
</feature>
<reference evidence="12" key="1">
    <citation type="submission" date="2017-09" db="EMBL/GenBank/DDBJ databases">
        <title>Contemporary evolution of a Lepidopteran species, Heliothis virescens, in response to modern agricultural practices.</title>
        <authorList>
            <person name="Fritz M.L."/>
            <person name="Deyonke A.M."/>
            <person name="Papanicolaou A."/>
            <person name="Micinski S."/>
            <person name="Westbrook J."/>
            <person name="Gould F."/>
        </authorList>
    </citation>
    <scope>NUCLEOTIDE SEQUENCE [LARGE SCALE GENOMIC DNA]</scope>
    <source>
        <strain evidence="12">HvINT-</strain>
        <tissue evidence="12">Whole body</tissue>
    </source>
</reference>
<comment type="similarity">
    <text evidence="2 10">Belongs to the fatty acyl-CoA reductase family.</text>
</comment>
<keyword evidence="5 10" id="KW-0521">NADP</keyword>
<dbReference type="GO" id="GO:0035336">
    <property type="term" value="P:long-chain fatty-acyl-CoA metabolic process"/>
    <property type="evidence" value="ECO:0007669"/>
    <property type="project" value="TreeGrafter"/>
</dbReference>
<keyword evidence="10" id="KW-0560">Oxidoreductase</keyword>
<comment type="catalytic activity">
    <reaction evidence="9 10">
        <text>a long-chain fatty acyl-CoA + 2 NADPH + 2 H(+) = a long-chain primary fatty alcohol + 2 NADP(+) + CoA</text>
        <dbReference type="Rhea" id="RHEA:52716"/>
        <dbReference type="ChEBI" id="CHEBI:15378"/>
        <dbReference type="ChEBI" id="CHEBI:57287"/>
        <dbReference type="ChEBI" id="CHEBI:57783"/>
        <dbReference type="ChEBI" id="CHEBI:58349"/>
        <dbReference type="ChEBI" id="CHEBI:77396"/>
        <dbReference type="ChEBI" id="CHEBI:83139"/>
        <dbReference type="EC" id="1.2.1.84"/>
    </reaction>
</comment>
<dbReference type="AlphaFoldDB" id="A0A2A4JY42"/>
<gene>
    <name evidence="12" type="ORF">B5V51_8387</name>
</gene>
<dbReference type="GO" id="GO:0016020">
    <property type="term" value="C:membrane"/>
    <property type="evidence" value="ECO:0007669"/>
    <property type="project" value="UniProtKB-SubCell"/>
</dbReference>
<dbReference type="InterPro" id="IPR036291">
    <property type="entry name" value="NAD(P)-bd_dom_sf"/>
</dbReference>
<evidence type="ECO:0000256" key="6">
    <source>
        <dbReference type="ARBA" id="ARBA00022989"/>
    </source>
</evidence>
<evidence type="ECO:0000256" key="3">
    <source>
        <dbReference type="ARBA" id="ARBA00022516"/>
    </source>
</evidence>
<keyword evidence="7 10" id="KW-0443">Lipid metabolism</keyword>
<sequence length="413" mass="45777">MTLNAAEIVNQAGLALQKPMNDVIDRGDSAVQQFYCGATVFVTGGSGFLGKQLVEKLFRACKINKIYFLLRKKKGKAIKERLEAILKDPVYDMLREKQPNFADRIIPVEGEVADIRLGINDSDWSSITDEVDTIFHVAATVRFDEALDKATLINVRGTREALALGKACPKLKCFVHVSTAFCHATSDRIGKEIREEFYQPPVPPHVLIKMAEQMDKDRLDGITPELTKGWPNTYTFTKAIAEEIVRSSAGDLPVTIVRPPAVICSYYEPSPGWMDMSCVFSTSGVILGVGLGVIHVANVDKHVKLNVAPVDMVNNTILAAGWQAKSRDNNNEVKIYALATSDKRITFDNIAQVMRKECVKFSSPKAIWYCSLIEVKNRFLYNIVSLLLHYIPAFFIDCIAGVFGLKLDGAPVS</sequence>
<dbReference type="GO" id="GO:0005777">
    <property type="term" value="C:peroxisome"/>
    <property type="evidence" value="ECO:0007669"/>
    <property type="project" value="TreeGrafter"/>
</dbReference>
<keyword evidence="6 10" id="KW-1133">Transmembrane helix</keyword>
<proteinExistence type="inferred from homology"/>
<feature type="transmembrane region" description="Helical" evidence="10">
    <location>
        <begin position="379"/>
        <end position="405"/>
    </location>
</feature>
<protein>
    <recommendedName>
        <fullName evidence="10">Fatty acyl-CoA reductase</fullName>
        <ecNumber evidence="10">1.2.1.84</ecNumber>
    </recommendedName>
</protein>
<evidence type="ECO:0000256" key="1">
    <source>
        <dbReference type="ARBA" id="ARBA00004141"/>
    </source>
</evidence>
<comment type="subcellular location">
    <subcellularLocation>
        <location evidence="1">Membrane</location>
        <topology evidence="1">Multi-pass membrane protein</topology>
    </subcellularLocation>
</comment>
<keyword evidence="4 10" id="KW-0812">Transmembrane</keyword>
<keyword evidence="3 10" id="KW-0444">Lipid biosynthesis</keyword>
<dbReference type="Pfam" id="PF07993">
    <property type="entry name" value="NAD_binding_4"/>
    <property type="match status" value="1"/>
</dbReference>
<dbReference type="InterPro" id="IPR013120">
    <property type="entry name" value="FAR_NAD-bd"/>
</dbReference>